<keyword evidence="2" id="KW-1185">Reference proteome</keyword>
<gene>
    <name evidence="1" type="ORF">Fmac_008167</name>
</gene>
<proteinExistence type="predicted"/>
<organism evidence="1 2">
    <name type="scientific">Flemingia macrophylla</name>
    <dbReference type="NCBI Taxonomy" id="520843"/>
    <lineage>
        <taxon>Eukaryota</taxon>
        <taxon>Viridiplantae</taxon>
        <taxon>Streptophyta</taxon>
        <taxon>Embryophyta</taxon>
        <taxon>Tracheophyta</taxon>
        <taxon>Spermatophyta</taxon>
        <taxon>Magnoliopsida</taxon>
        <taxon>eudicotyledons</taxon>
        <taxon>Gunneridae</taxon>
        <taxon>Pentapetalae</taxon>
        <taxon>rosids</taxon>
        <taxon>fabids</taxon>
        <taxon>Fabales</taxon>
        <taxon>Fabaceae</taxon>
        <taxon>Papilionoideae</taxon>
        <taxon>50 kb inversion clade</taxon>
        <taxon>NPAAA clade</taxon>
        <taxon>indigoferoid/millettioid clade</taxon>
        <taxon>Phaseoleae</taxon>
        <taxon>Flemingia</taxon>
    </lineage>
</organism>
<evidence type="ECO:0008006" key="3">
    <source>
        <dbReference type="Google" id="ProtNLM"/>
    </source>
</evidence>
<name>A0ABD1MWM0_9FABA</name>
<evidence type="ECO:0000313" key="2">
    <source>
        <dbReference type="Proteomes" id="UP001603857"/>
    </source>
</evidence>
<dbReference type="AlphaFoldDB" id="A0ABD1MWM0"/>
<evidence type="ECO:0000313" key="1">
    <source>
        <dbReference type="EMBL" id="KAL2340227.1"/>
    </source>
</evidence>
<reference evidence="1 2" key="1">
    <citation type="submission" date="2024-08" db="EMBL/GenBank/DDBJ databases">
        <title>Insights into the chromosomal genome structure of Flemingia macrophylla.</title>
        <authorList>
            <person name="Ding Y."/>
            <person name="Zhao Y."/>
            <person name="Bi W."/>
            <person name="Wu M."/>
            <person name="Zhao G."/>
            <person name="Gong Y."/>
            <person name="Li W."/>
            <person name="Zhang P."/>
        </authorList>
    </citation>
    <scope>NUCLEOTIDE SEQUENCE [LARGE SCALE GENOMIC DNA]</scope>
    <source>
        <strain evidence="1">DYQJB</strain>
        <tissue evidence="1">Leaf</tissue>
    </source>
</reference>
<comment type="caution">
    <text evidence="1">The sequence shown here is derived from an EMBL/GenBank/DDBJ whole genome shotgun (WGS) entry which is preliminary data.</text>
</comment>
<accession>A0ABD1MWM0</accession>
<sequence length="80" mass="8687">MLLAPLVVVVAVAVTAQLFPLYLVLSLLAHQLLSLYGFSAVHISRNIHPLLTKGRSFVATSTTSTTRVSRQEPLAYSSFC</sequence>
<protein>
    <recommendedName>
        <fullName evidence="3">Secreted peptide</fullName>
    </recommendedName>
</protein>
<dbReference type="EMBL" id="JBGMDY010000003">
    <property type="protein sequence ID" value="KAL2340227.1"/>
    <property type="molecule type" value="Genomic_DNA"/>
</dbReference>
<dbReference type="Proteomes" id="UP001603857">
    <property type="component" value="Unassembled WGS sequence"/>
</dbReference>